<sequence length="45" mass="5182">MRVKKLLEETLNLRDHAAQISKTNAMIKASHKLTRLSMFNMKAIV</sequence>
<organism evidence="1 2">
    <name type="scientific">Candidatus Enterovibrio altilux</name>
    <dbReference type="NCBI Taxonomy" id="1927128"/>
    <lineage>
        <taxon>Bacteria</taxon>
        <taxon>Pseudomonadati</taxon>
        <taxon>Pseudomonadota</taxon>
        <taxon>Gammaproteobacteria</taxon>
        <taxon>Vibrionales</taxon>
        <taxon>Vibrionaceae</taxon>
        <taxon>Enterovibrio</taxon>
    </lineage>
</organism>
<evidence type="ECO:0000313" key="1">
    <source>
        <dbReference type="EMBL" id="ATF10013.1"/>
    </source>
</evidence>
<dbReference type="KEGG" id="elux:BTN50_1540"/>
<keyword evidence="2" id="KW-1185">Reference proteome</keyword>
<dbReference type="AlphaFoldDB" id="A0A291BAJ7"/>
<protein>
    <recommendedName>
        <fullName evidence="3">Mobile element protein</fullName>
    </recommendedName>
</protein>
<gene>
    <name evidence="1" type="ORF">BTN50_1540</name>
</gene>
<accession>A0A291BAJ7</accession>
<name>A0A291BAJ7_9GAMM</name>
<evidence type="ECO:0000313" key="2">
    <source>
        <dbReference type="Proteomes" id="UP000218160"/>
    </source>
</evidence>
<dbReference type="EMBL" id="CP020660">
    <property type="protein sequence ID" value="ATF10013.1"/>
    <property type="molecule type" value="Genomic_DNA"/>
</dbReference>
<reference evidence="2" key="1">
    <citation type="submission" date="2017-04" db="EMBL/GenBank/DDBJ databases">
        <title>Genome evolution of the luminous symbionts of deep sea anglerfish.</title>
        <authorList>
            <person name="Hendry T.A."/>
        </authorList>
    </citation>
    <scope>NUCLEOTIDE SEQUENCE [LARGE SCALE GENOMIC DNA]</scope>
</reference>
<dbReference type="Proteomes" id="UP000218160">
    <property type="component" value="Chromosome 1"/>
</dbReference>
<proteinExistence type="predicted"/>
<evidence type="ECO:0008006" key="3">
    <source>
        <dbReference type="Google" id="ProtNLM"/>
    </source>
</evidence>